<dbReference type="Proteomes" id="UP001055879">
    <property type="component" value="Linkage Group LG16"/>
</dbReference>
<comment type="caution">
    <text evidence="1">The sequence shown here is derived from an EMBL/GenBank/DDBJ whole genome shotgun (WGS) entry which is preliminary data.</text>
</comment>
<reference evidence="2" key="1">
    <citation type="journal article" date="2022" name="Mol. Ecol. Resour.">
        <title>The genomes of chicory, endive, great burdock and yacon provide insights into Asteraceae palaeo-polyploidization history and plant inulin production.</title>
        <authorList>
            <person name="Fan W."/>
            <person name="Wang S."/>
            <person name="Wang H."/>
            <person name="Wang A."/>
            <person name="Jiang F."/>
            <person name="Liu H."/>
            <person name="Zhao H."/>
            <person name="Xu D."/>
            <person name="Zhang Y."/>
        </authorList>
    </citation>
    <scope>NUCLEOTIDE SEQUENCE [LARGE SCALE GENOMIC DNA]</scope>
    <source>
        <strain evidence="2">cv. Niubang</strain>
    </source>
</reference>
<accession>A0ACB8XLV2</accession>
<sequence>MQMPVRPYLWTEVALDVAKNGRQNAETESALTKEKVELSKLELKRTVSYRSLQLPKVALDQMKQQQKNVGNSAWQLTVRQSKLYIEALQKELQKTKEKLQAIEELKKQSEPGFSLEIVTNFTCLYEGRAYVFTLHAMVIDSCSLNEI</sequence>
<gene>
    <name evidence="1" type="ORF">L6452_40197</name>
</gene>
<protein>
    <submittedName>
        <fullName evidence="1">Uncharacterized protein</fullName>
    </submittedName>
</protein>
<proteinExistence type="predicted"/>
<dbReference type="EMBL" id="CM042062">
    <property type="protein sequence ID" value="KAI3668980.1"/>
    <property type="molecule type" value="Genomic_DNA"/>
</dbReference>
<keyword evidence="2" id="KW-1185">Reference proteome</keyword>
<reference evidence="1 2" key="2">
    <citation type="journal article" date="2022" name="Mol. Ecol. Resour.">
        <title>The genomes of chicory, endive, great burdock and yacon provide insights into Asteraceae paleo-polyploidization history and plant inulin production.</title>
        <authorList>
            <person name="Fan W."/>
            <person name="Wang S."/>
            <person name="Wang H."/>
            <person name="Wang A."/>
            <person name="Jiang F."/>
            <person name="Liu H."/>
            <person name="Zhao H."/>
            <person name="Xu D."/>
            <person name="Zhang Y."/>
        </authorList>
    </citation>
    <scope>NUCLEOTIDE SEQUENCE [LARGE SCALE GENOMIC DNA]</scope>
    <source>
        <strain evidence="2">cv. Niubang</strain>
    </source>
</reference>
<organism evidence="1 2">
    <name type="scientific">Arctium lappa</name>
    <name type="common">Greater burdock</name>
    <name type="synonym">Lappa major</name>
    <dbReference type="NCBI Taxonomy" id="4217"/>
    <lineage>
        <taxon>Eukaryota</taxon>
        <taxon>Viridiplantae</taxon>
        <taxon>Streptophyta</taxon>
        <taxon>Embryophyta</taxon>
        <taxon>Tracheophyta</taxon>
        <taxon>Spermatophyta</taxon>
        <taxon>Magnoliopsida</taxon>
        <taxon>eudicotyledons</taxon>
        <taxon>Gunneridae</taxon>
        <taxon>Pentapetalae</taxon>
        <taxon>asterids</taxon>
        <taxon>campanulids</taxon>
        <taxon>Asterales</taxon>
        <taxon>Asteraceae</taxon>
        <taxon>Carduoideae</taxon>
        <taxon>Cardueae</taxon>
        <taxon>Arctiinae</taxon>
        <taxon>Arctium</taxon>
    </lineage>
</organism>
<evidence type="ECO:0000313" key="1">
    <source>
        <dbReference type="EMBL" id="KAI3668980.1"/>
    </source>
</evidence>
<name>A0ACB8XLV2_ARCLA</name>
<evidence type="ECO:0000313" key="2">
    <source>
        <dbReference type="Proteomes" id="UP001055879"/>
    </source>
</evidence>